<accession>A0A1Y2M0T2</accession>
<sequence>MGSSVSKSAYKKTTEITRRSHARHQNDLNEAGLPPPPGNRDPRTLVPGNGDKFAQRVYAQRNQGVGEAAAPAPAAGGKEAVILVSGGEGRKGRKVEVDRARGIVIRHKRVKR</sequence>
<evidence type="ECO:0000313" key="2">
    <source>
        <dbReference type="EMBL" id="OSS49602.1"/>
    </source>
</evidence>
<reference evidence="2 3" key="1">
    <citation type="journal article" date="2017" name="Genome Announc.">
        <title>Genome sequence of the saprophytic ascomycete Epicoccum nigrum ICMP 19927 strain isolated from New Zealand.</title>
        <authorList>
            <person name="Fokin M."/>
            <person name="Fleetwood D."/>
            <person name="Weir B.S."/>
            <person name="Villas-Boas S.G."/>
        </authorList>
    </citation>
    <scope>NUCLEOTIDE SEQUENCE [LARGE SCALE GENOMIC DNA]</scope>
    <source>
        <strain evidence="2 3">ICMP 19927</strain>
    </source>
</reference>
<feature type="region of interest" description="Disordered" evidence="1">
    <location>
        <begin position="1"/>
        <end position="50"/>
    </location>
</feature>
<evidence type="ECO:0000256" key="1">
    <source>
        <dbReference type="SAM" id="MobiDB-lite"/>
    </source>
</evidence>
<dbReference type="InParanoid" id="A0A1Y2M0T2"/>
<proteinExistence type="predicted"/>
<name>A0A1Y2M0T2_EPING</name>
<evidence type="ECO:0000313" key="3">
    <source>
        <dbReference type="Proteomes" id="UP000193240"/>
    </source>
</evidence>
<dbReference type="EMBL" id="KZ107843">
    <property type="protein sequence ID" value="OSS49602.1"/>
    <property type="molecule type" value="Genomic_DNA"/>
</dbReference>
<dbReference type="AlphaFoldDB" id="A0A1Y2M0T2"/>
<protein>
    <submittedName>
        <fullName evidence="2">Uncharacterized protein</fullName>
    </submittedName>
</protein>
<keyword evidence="3" id="KW-1185">Reference proteome</keyword>
<gene>
    <name evidence="2" type="ORF">B5807_05848</name>
</gene>
<dbReference type="Proteomes" id="UP000193240">
    <property type="component" value="Unassembled WGS sequence"/>
</dbReference>
<organism evidence="2 3">
    <name type="scientific">Epicoccum nigrum</name>
    <name type="common">Soil fungus</name>
    <name type="synonym">Epicoccum purpurascens</name>
    <dbReference type="NCBI Taxonomy" id="105696"/>
    <lineage>
        <taxon>Eukaryota</taxon>
        <taxon>Fungi</taxon>
        <taxon>Dikarya</taxon>
        <taxon>Ascomycota</taxon>
        <taxon>Pezizomycotina</taxon>
        <taxon>Dothideomycetes</taxon>
        <taxon>Pleosporomycetidae</taxon>
        <taxon>Pleosporales</taxon>
        <taxon>Pleosporineae</taxon>
        <taxon>Didymellaceae</taxon>
        <taxon>Epicoccum</taxon>
    </lineage>
</organism>